<reference evidence="2 3" key="1">
    <citation type="submission" date="2017-09" db="EMBL/GenBank/DDBJ databases">
        <authorList>
            <person name="Ehlers B."/>
            <person name="Leendertz F.H."/>
        </authorList>
    </citation>
    <scope>NUCLEOTIDE SEQUENCE [LARGE SCALE GENOMIC DNA]</scope>
</reference>
<protein>
    <submittedName>
        <fullName evidence="2">Uncharacterized protein</fullName>
    </submittedName>
</protein>
<gene>
    <name evidence="2" type="ORF">CNR37_00007</name>
</gene>
<keyword evidence="3" id="KW-1185">Reference proteome</keyword>
<proteinExistence type="predicted"/>
<accession>A0A2H4P7S8</accession>
<dbReference type="Pfam" id="PF26210">
    <property type="entry name" value="Phage_phiTE_211"/>
    <property type="match status" value="1"/>
</dbReference>
<evidence type="ECO:0000256" key="1">
    <source>
        <dbReference type="SAM" id="Coils"/>
    </source>
</evidence>
<keyword evidence="1" id="KW-0175">Coiled coil</keyword>
<feature type="coiled-coil region" evidence="1">
    <location>
        <begin position="180"/>
        <end position="214"/>
    </location>
</feature>
<dbReference type="InterPro" id="IPR058894">
    <property type="entry name" value="PhiTE_211_coil-containing-like"/>
</dbReference>
<evidence type="ECO:0000313" key="3">
    <source>
        <dbReference type="Proteomes" id="UP000241096"/>
    </source>
</evidence>
<organism evidence="2 3">
    <name type="scientific">Pseudomonas phage ventosus</name>
    <dbReference type="NCBI Taxonomy" id="2048980"/>
    <lineage>
        <taxon>Viruses</taxon>
        <taxon>Duplodnaviria</taxon>
        <taxon>Heunggongvirae</taxon>
        <taxon>Uroviricota</taxon>
        <taxon>Caudoviricetes</taxon>
        <taxon>Vandenendeviridae</taxon>
        <taxon>Gorskivirinae</taxon>
        <taxon>Ventosusvirus</taxon>
        <taxon>Ventosusvirus ventosus</taxon>
    </lineage>
</organism>
<name>A0A2H4P7S8_9CAUD</name>
<sequence>MTKATRRLTDIKFEHEGAHVALVGKHQGGPANGITTLITKATNNITQEQIEKASTVSVTMQFPEFLRKFFGLYWDDAEVLSAVMGYGRTEYPDTNEKDWIDSRVESINIMKAVYKAQDVEKALAALTPEQHLAIMADQEMLEKAFADIPEHTIEQKEPEMETILKSAHEEFVTKAVADAVAEVQKSLDAQAEVLKAAQDKLAEFETAAAAAVTKSRTEALTAVVAADKVEALMKSLAPLDAEAFAAVVETFAVQKAAEAGSEMFNESGVAGDGAKTADEVDATTAILKAKYGK</sequence>
<dbReference type="Proteomes" id="UP000241096">
    <property type="component" value="Segment"/>
</dbReference>
<dbReference type="EMBL" id="MG018930">
    <property type="protein sequence ID" value="ATW58227.1"/>
    <property type="molecule type" value="Genomic_DNA"/>
</dbReference>
<evidence type="ECO:0000313" key="2">
    <source>
        <dbReference type="EMBL" id="ATW58227.1"/>
    </source>
</evidence>